<evidence type="ECO:0000256" key="4">
    <source>
        <dbReference type="SAM" id="SignalP"/>
    </source>
</evidence>
<evidence type="ECO:0000256" key="2">
    <source>
        <dbReference type="SAM" id="Coils"/>
    </source>
</evidence>
<dbReference type="GO" id="GO:0004222">
    <property type="term" value="F:metalloendopeptidase activity"/>
    <property type="evidence" value="ECO:0007669"/>
    <property type="project" value="TreeGrafter"/>
</dbReference>
<feature type="coiled-coil region" evidence="2">
    <location>
        <begin position="23"/>
        <end position="103"/>
    </location>
</feature>
<dbReference type="Pfam" id="PF24568">
    <property type="entry name" value="CC_PcsB"/>
    <property type="match status" value="1"/>
</dbReference>
<sequence>MKRSLALGLSLTLLASPVWATEKDTLKARQDRLSNQLEESKKAQDETDAELEVTEAERDAVTTEIRAVNERLEGLSEQIAVQQEEADAARTELEETRDQLTAQGQYLESQKALLSERLRVLQVHEDQSYLQVVFESRSFGDFVTRLLTAQTIADQDRDLIHSYMSEVERLEALEARQRTQLSFLKQKERELVVTKQALDVAAEQKQGLLSELNEQVELLELEKMSREEEQALMSEQSRIIAGQLEAIAQAEREAAARAEAEAKAKAQAEAQARAEAEARARADAKAEADKRADDKAPTAPAPAPTTPPPVETPTDVTGPATSFVRPVSGYVSSPFGPRQNPLTGVAESHRGIDLVNATGTPIVAAAPGIVIKAAPATGYGNVVFVSHIVGGEVWTTVYAHLDAITVTSGQTVGAGQTVGTLGSTGWSTGPHLHFELHRGQWAPGQPNAVDPGPYIGY</sequence>
<gene>
    <name evidence="7" type="ORF">M467_12810</name>
</gene>
<dbReference type="Pfam" id="PF01551">
    <property type="entry name" value="Peptidase_M23"/>
    <property type="match status" value="1"/>
</dbReference>
<feature type="domain" description="Peptidoglycan hydrolase PcsB coiled-coil" evidence="6">
    <location>
        <begin position="108"/>
        <end position="171"/>
    </location>
</feature>
<dbReference type="eggNOG" id="COG4942">
    <property type="taxonomic scope" value="Bacteria"/>
</dbReference>
<feature type="domain" description="M23ase beta-sheet core" evidence="5">
    <location>
        <begin position="348"/>
        <end position="440"/>
    </location>
</feature>
<dbReference type="PATRIC" id="fig|1345023.5.peg.256"/>
<feature type="region of interest" description="Disordered" evidence="3">
    <location>
        <begin position="267"/>
        <end position="321"/>
    </location>
</feature>
<dbReference type="STRING" id="1385984.GCA_000702565_00833"/>
<name>U1N2I2_9BACL</name>
<dbReference type="AlphaFoldDB" id="U1N2I2"/>
<dbReference type="Gene3D" id="2.70.70.10">
    <property type="entry name" value="Glucose Permease (Domain IIA)"/>
    <property type="match status" value="1"/>
</dbReference>
<reference evidence="7 8" key="1">
    <citation type="journal article" date="2013" name="Genome Announc.">
        <title>Draft Genome Sequence of Exiguobacterium pavilionensis Strain RW-2, with Wide Thermal, Salinity, and pH Tolerance, Isolated from Modern Freshwater Microbialites.</title>
        <authorList>
            <person name="White R.A.III."/>
            <person name="Grassa C.J."/>
            <person name="Suttle C.A."/>
        </authorList>
    </citation>
    <scope>NUCLEOTIDE SEQUENCE [LARGE SCALE GENOMIC DNA]</scope>
    <source>
        <strain evidence="7 8">RW-2</strain>
    </source>
</reference>
<dbReference type="RefSeq" id="WP_021065419.1">
    <property type="nucleotide sequence ID" value="NZ_ATCL01000009.1"/>
</dbReference>
<organism evidence="7 8">
    <name type="scientific">Exiguobacterium chiriqhucha RW-2</name>
    <dbReference type="NCBI Taxonomy" id="1345023"/>
    <lineage>
        <taxon>Bacteria</taxon>
        <taxon>Bacillati</taxon>
        <taxon>Bacillota</taxon>
        <taxon>Bacilli</taxon>
        <taxon>Bacillales</taxon>
        <taxon>Bacillales Family XII. Incertae Sedis</taxon>
        <taxon>Exiguobacterium</taxon>
    </lineage>
</organism>
<accession>U1N2I2</accession>
<evidence type="ECO:0000313" key="8">
    <source>
        <dbReference type="Proteomes" id="UP000016464"/>
    </source>
</evidence>
<feature type="compositionally biased region" description="Pro residues" evidence="3">
    <location>
        <begin position="299"/>
        <end position="311"/>
    </location>
</feature>
<dbReference type="SUPFAM" id="SSF51261">
    <property type="entry name" value="Duplicated hybrid motif"/>
    <property type="match status" value="1"/>
</dbReference>
<dbReference type="PANTHER" id="PTHR21666">
    <property type="entry name" value="PEPTIDASE-RELATED"/>
    <property type="match status" value="1"/>
</dbReference>
<evidence type="ECO:0000259" key="6">
    <source>
        <dbReference type="Pfam" id="PF24568"/>
    </source>
</evidence>
<feature type="signal peptide" evidence="4">
    <location>
        <begin position="1"/>
        <end position="20"/>
    </location>
</feature>
<proteinExistence type="predicted"/>
<evidence type="ECO:0000256" key="1">
    <source>
        <dbReference type="ARBA" id="ARBA00022729"/>
    </source>
</evidence>
<feature type="compositionally biased region" description="Basic and acidic residues" evidence="3">
    <location>
        <begin position="267"/>
        <end position="296"/>
    </location>
</feature>
<feature type="chain" id="PRO_5004616333" evidence="4">
    <location>
        <begin position="21"/>
        <end position="457"/>
    </location>
</feature>
<dbReference type="InterPro" id="IPR050570">
    <property type="entry name" value="Cell_wall_metabolism_enzyme"/>
</dbReference>
<dbReference type="PANTHER" id="PTHR21666:SF270">
    <property type="entry name" value="MUREIN HYDROLASE ACTIVATOR ENVC"/>
    <property type="match status" value="1"/>
</dbReference>
<evidence type="ECO:0000256" key="3">
    <source>
        <dbReference type="SAM" id="MobiDB-lite"/>
    </source>
</evidence>
<protein>
    <submittedName>
        <fullName evidence="7">Uncharacterized protein</fullName>
    </submittedName>
</protein>
<keyword evidence="1 4" id="KW-0732">Signal</keyword>
<dbReference type="InterPro" id="IPR057309">
    <property type="entry name" value="PcsB_CC"/>
</dbReference>
<keyword evidence="8" id="KW-1185">Reference proteome</keyword>
<evidence type="ECO:0000259" key="5">
    <source>
        <dbReference type="Pfam" id="PF01551"/>
    </source>
</evidence>
<dbReference type="OrthoDB" id="9805070at2"/>
<dbReference type="Proteomes" id="UP000016464">
    <property type="component" value="Unassembled WGS sequence"/>
</dbReference>
<comment type="caution">
    <text evidence="7">The sequence shown here is derived from an EMBL/GenBank/DDBJ whole genome shotgun (WGS) entry which is preliminary data.</text>
</comment>
<dbReference type="Gene3D" id="6.10.250.3150">
    <property type="match status" value="1"/>
</dbReference>
<keyword evidence="2" id="KW-0175">Coiled coil</keyword>
<dbReference type="CDD" id="cd12797">
    <property type="entry name" value="M23_peptidase"/>
    <property type="match status" value="1"/>
</dbReference>
<evidence type="ECO:0000313" key="7">
    <source>
        <dbReference type="EMBL" id="ERG68156.1"/>
    </source>
</evidence>
<dbReference type="InterPro" id="IPR011055">
    <property type="entry name" value="Dup_hybrid_motif"/>
</dbReference>
<dbReference type="EMBL" id="ATCL01000009">
    <property type="protein sequence ID" value="ERG68156.1"/>
    <property type="molecule type" value="Genomic_DNA"/>
</dbReference>
<dbReference type="InterPro" id="IPR016047">
    <property type="entry name" value="M23ase_b-sheet_dom"/>
</dbReference>